<evidence type="ECO:0000313" key="2">
    <source>
        <dbReference type="Proteomes" id="UP000077628"/>
    </source>
</evidence>
<dbReference type="STRING" id="702114.A1355_05420"/>
<name>A0A177NLC6_9GAMM</name>
<proteinExistence type="predicted"/>
<gene>
    <name evidence="1" type="ORF">A1355_05420</name>
</gene>
<keyword evidence="2" id="KW-1185">Reference proteome</keyword>
<accession>A0A177NLC6</accession>
<evidence type="ECO:0000313" key="1">
    <source>
        <dbReference type="EMBL" id="OAI18715.1"/>
    </source>
</evidence>
<dbReference type="SUPFAM" id="SSF101744">
    <property type="entry name" value="Rof/RNase P subunit-like"/>
    <property type="match status" value="1"/>
</dbReference>
<dbReference type="EMBL" id="LUUK01000166">
    <property type="protein sequence ID" value="OAI18715.1"/>
    <property type="molecule type" value="Genomic_DNA"/>
</dbReference>
<dbReference type="Gene3D" id="2.30.30.400">
    <property type="entry name" value="Rof-like"/>
    <property type="match status" value="1"/>
</dbReference>
<reference evidence="2" key="1">
    <citation type="submission" date="2016-03" db="EMBL/GenBank/DDBJ databases">
        <authorList>
            <person name="Heylen K."/>
            <person name="De Vos P."/>
            <person name="Vekeman B."/>
        </authorList>
    </citation>
    <scope>NUCLEOTIDE SEQUENCE [LARGE SCALE GENOMIC DNA]</scope>
    <source>
        <strain evidence="2">R-45383</strain>
    </source>
</reference>
<organism evidence="1 2">
    <name type="scientific">Methylomonas koyamae</name>
    <dbReference type="NCBI Taxonomy" id="702114"/>
    <lineage>
        <taxon>Bacteria</taxon>
        <taxon>Pseudomonadati</taxon>
        <taxon>Pseudomonadota</taxon>
        <taxon>Gammaproteobacteria</taxon>
        <taxon>Methylococcales</taxon>
        <taxon>Methylococcaceae</taxon>
        <taxon>Methylomonas</taxon>
    </lineage>
</organism>
<dbReference type="InterPro" id="IPR038626">
    <property type="entry name" value="Rof-like_sf"/>
</dbReference>
<sequence length="147" mass="16367">MIRTAEPKPIASRLHDYLEIARLYGYCVKVAPRNGRVLEGNGVDTVTIADKREVLLLDTDGIEALTLAKLEMPTPGATFTDQAFLNNLIGGLSRGPRCVCKCRGKNLYDLNLERLRGLAWRRGGAITPPQRYRPFSARSRNSPNRTV</sequence>
<comment type="caution">
    <text evidence="1">The sequence shown here is derived from an EMBL/GenBank/DDBJ whole genome shotgun (WGS) entry which is preliminary data.</text>
</comment>
<dbReference type="Pfam" id="PF07073">
    <property type="entry name" value="ROF"/>
    <property type="match status" value="1"/>
</dbReference>
<dbReference type="InterPro" id="IPR023534">
    <property type="entry name" value="Rof/RNase_P-like"/>
</dbReference>
<dbReference type="AlphaFoldDB" id="A0A177NLC6"/>
<protein>
    <submittedName>
        <fullName evidence="1">Uncharacterized protein</fullName>
    </submittedName>
</protein>
<dbReference type="InterPro" id="IPR009778">
    <property type="entry name" value="ROF"/>
</dbReference>
<dbReference type="Proteomes" id="UP000077628">
    <property type="component" value="Unassembled WGS sequence"/>
</dbReference>